<dbReference type="PROSITE" id="PS00973">
    <property type="entry name" value="USP_2"/>
    <property type="match status" value="1"/>
</dbReference>
<dbReference type="InterPro" id="IPR018200">
    <property type="entry name" value="USP_CS"/>
</dbReference>
<dbReference type="SMART" id="SM00450">
    <property type="entry name" value="RHOD"/>
    <property type="match status" value="1"/>
</dbReference>
<dbReference type="InterPro" id="IPR015063">
    <property type="entry name" value="USP8_dimer"/>
</dbReference>
<dbReference type="InterPro" id="IPR038765">
    <property type="entry name" value="Papain-like_cys_pep_sf"/>
</dbReference>
<reference evidence="7" key="1">
    <citation type="journal article" date="2024" name="Gigascience">
        <title>Chromosome-level genome of the poultry shaft louse Menopon gallinae provides insight into the host-switching and adaptive evolution of parasitic lice.</title>
        <authorList>
            <person name="Xu Y."/>
            <person name="Ma L."/>
            <person name="Liu S."/>
            <person name="Liang Y."/>
            <person name="Liu Q."/>
            <person name="He Z."/>
            <person name="Tian L."/>
            <person name="Duan Y."/>
            <person name="Cai W."/>
            <person name="Li H."/>
            <person name="Song F."/>
        </authorList>
    </citation>
    <scope>NUCLEOTIDE SEQUENCE</scope>
    <source>
        <strain evidence="7">Cailab_2023a</strain>
    </source>
</reference>
<dbReference type="PROSITE" id="PS50206">
    <property type="entry name" value="RHODANESE_3"/>
    <property type="match status" value="1"/>
</dbReference>
<keyword evidence="3" id="KW-0378">Hydrolase</keyword>
<dbReference type="EC" id="3.4.19.12" evidence="3"/>
<dbReference type="Gene3D" id="3.90.70.10">
    <property type="entry name" value="Cysteine proteinases"/>
    <property type="match status" value="1"/>
</dbReference>
<dbReference type="Pfam" id="PF00581">
    <property type="entry name" value="Rhodanese"/>
    <property type="match status" value="1"/>
</dbReference>
<dbReference type="GO" id="GO:0006508">
    <property type="term" value="P:proteolysis"/>
    <property type="evidence" value="ECO:0007669"/>
    <property type="project" value="UniProtKB-KW"/>
</dbReference>
<keyword evidence="3" id="KW-0833">Ubl conjugation pathway</keyword>
<comment type="caution">
    <text evidence="7">The sequence shown here is derived from an EMBL/GenBank/DDBJ whole genome shotgun (WGS) entry which is preliminary data.</text>
</comment>
<dbReference type="PANTHER" id="PTHR21646">
    <property type="entry name" value="UBIQUITIN CARBOXYL-TERMINAL HYDROLASE"/>
    <property type="match status" value="1"/>
</dbReference>
<dbReference type="InterPro" id="IPR001763">
    <property type="entry name" value="Rhodanese-like_dom"/>
</dbReference>
<dbReference type="GO" id="GO:0016579">
    <property type="term" value="P:protein deubiquitination"/>
    <property type="evidence" value="ECO:0007669"/>
    <property type="project" value="InterPro"/>
</dbReference>
<dbReference type="Pfam" id="PF08969">
    <property type="entry name" value="USP8_dimer"/>
    <property type="match status" value="1"/>
</dbReference>
<dbReference type="InterPro" id="IPR050185">
    <property type="entry name" value="Ub_carboxyl-term_hydrolase"/>
</dbReference>
<dbReference type="SUPFAM" id="SSF52821">
    <property type="entry name" value="Rhodanese/Cell cycle control phosphatase"/>
    <property type="match status" value="1"/>
</dbReference>
<protein>
    <recommendedName>
        <fullName evidence="3">Ubiquitin carboxyl-terminal hydrolase</fullName>
        <ecNumber evidence="3">3.4.19.12</ecNumber>
    </recommendedName>
</protein>
<proteinExistence type="inferred from homology"/>
<dbReference type="InterPro" id="IPR001394">
    <property type="entry name" value="Peptidase_C19_UCH"/>
</dbReference>
<comment type="catalytic activity">
    <reaction evidence="1 3">
        <text>Thiol-dependent hydrolysis of ester, thioester, amide, peptide and isopeptide bonds formed by the C-terminal Gly of ubiquitin (a 76-residue protein attached to proteins as an intracellular targeting signal).</text>
        <dbReference type="EC" id="3.4.19.12"/>
    </reaction>
</comment>
<evidence type="ECO:0000256" key="3">
    <source>
        <dbReference type="RuleBase" id="RU366025"/>
    </source>
</evidence>
<name>A0AAW2HHI8_9NEOP</name>
<feature type="coiled-coil region" evidence="4">
    <location>
        <begin position="358"/>
        <end position="388"/>
    </location>
</feature>
<accession>A0AAW2HHI8</accession>
<dbReference type="SUPFAM" id="SSF140856">
    <property type="entry name" value="USP8 N-terminal domain-like"/>
    <property type="match status" value="1"/>
</dbReference>
<feature type="domain" description="USP" evidence="6">
    <location>
        <begin position="568"/>
        <end position="889"/>
    </location>
</feature>
<dbReference type="Gene3D" id="3.40.250.10">
    <property type="entry name" value="Rhodanese-like domain"/>
    <property type="match status" value="1"/>
</dbReference>
<evidence type="ECO:0000256" key="1">
    <source>
        <dbReference type="ARBA" id="ARBA00000707"/>
    </source>
</evidence>
<dbReference type="Gene3D" id="1.20.58.80">
    <property type="entry name" value="Phosphotransferase system, lactose/cellobiose-type IIA subunit"/>
    <property type="match status" value="1"/>
</dbReference>
<sequence>MPDKDRLANLKFKSIEELKPFYDSLALSRCNPRDLTKKLGMIFQNADDQRKMGDIENAYIAIMKYLNVFSYIQKTSDYKKDPVYYKMMMGKQPKEAVAIAEELHSILTESYSLISGKESNKIKVPEKTPAEILDMRVKKESKLSLTSAELFSMLKDGVTNVLIMDIRSSTDFENSRITENMVNIPNEILEKGKSAHTLEQILPEESKGLWKKRGFYDQIILLDWMTNEQTFQSSKLFILKEILTEWDVNTKYKNEILILEGGYDDWLNSYPWYTTNPKPPRPHVEEITSDIILDQIIYPELDDLNTNVNQEFLKPFFDRSKKPTLNESDVMGKNHLIDSGFDQSGRPNIDRSKKAAAIRTYEERKADMKNLLNQKEIETSEAIDLEKSVIDSERELQDTILMQKEIGADDDKKRELEEKQEKLLIKLEELKEELIVKDNKIKELQKKIEEDEEEMAKKQEDLDWLIREAETNKRIRMQEEERKRLEKEREEVERLRDEERKRLEEKHREQLEIARRKKKLQNENNTINSLDNNYYNKVPTINRANKPRLEEKIRQFSGVKGNVGIGLTGLKNLGNTCYMNSIIQCISNNSTLAKYFCENLYLDDINRSSKTKGEVAGELAAVIKTLWSGKFRSIACRDLKNTIGQYKSEYATYEQQDSHEFLTFLMDWLHGDLNQLFNPPVVNKKGMNEAEKAWLDFKRKNESLISTLFYGIQRSTVSCLECGESSVTYEPFSNLSLIIPDLESCTIVECLKLYMKSERISGWKCPKCQECREAEKKTDVCKLPPILVVHLKRFHYIDVLSRKRTTYVDFPLSDLNMAQFAVNNEHKRMNYNLYAVSNHYGTMEGGHYTAYCKSAIYKKWYKFDDHEVFEISPSDVKTSAAYILFYTSLS</sequence>
<evidence type="ECO:0000256" key="2">
    <source>
        <dbReference type="ARBA" id="ARBA00009085"/>
    </source>
</evidence>
<feature type="coiled-coil region" evidence="4">
    <location>
        <begin position="413"/>
        <end position="533"/>
    </location>
</feature>
<dbReference type="InterPro" id="IPR028889">
    <property type="entry name" value="USP"/>
</dbReference>
<dbReference type="PANTHER" id="PTHR21646:SF46">
    <property type="entry name" value="UBIQUITIN CARBOXYL-TERMINAL HYDROLASE"/>
    <property type="match status" value="1"/>
</dbReference>
<dbReference type="PROSITE" id="PS00972">
    <property type="entry name" value="USP_1"/>
    <property type="match status" value="1"/>
</dbReference>
<dbReference type="SUPFAM" id="SSF54001">
    <property type="entry name" value="Cysteine proteinases"/>
    <property type="match status" value="1"/>
</dbReference>
<evidence type="ECO:0000259" key="6">
    <source>
        <dbReference type="PROSITE" id="PS50235"/>
    </source>
</evidence>
<keyword evidence="4" id="KW-0175">Coiled coil</keyword>
<dbReference type="PROSITE" id="PS50235">
    <property type="entry name" value="USP_3"/>
    <property type="match status" value="1"/>
</dbReference>
<evidence type="ECO:0000259" key="5">
    <source>
        <dbReference type="PROSITE" id="PS50206"/>
    </source>
</evidence>
<dbReference type="InterPro" id="IPR036873">
    <property type="entry name" value="Rhodanese-like_dom_sf"/>
</dbReference>
<dbReference type="AlphaFoldDB" id="A0AAW2HHI8"/>
<dbReference type="CDD" id="cd02674">
    <property type="entry name" value="Peptidase_C19R"/>
    <property type="match status" value="1"/>
</dbReference>
<keyword evidence="3" id="KW-0645">Protease</keyword>
<gene>
    <name evidence="7" type="ORF">PYX00_006961</name>
</gene>
<evidence type="ECO:0000256" key="4">
    <source>
        <dbReference type="SAM" id="Coils"/>
    </source>
</evidence>
<dbReference type="Pfam" id="PF00443">
    <property type="entry name" value="UCH"/>
    <property type="match status" value="1"/>
</dbReference>
<feature type="domain" description="Rhodanese" evidence="5">
    <location>
        <begin position="157"/>
        <end position="275"/>
    </location>
</feature>
<organism evidence="7">
    <name type="scientific">Menopon gallinae</name>
    <name type="common">poultry shaft louse</name>
    <dbReference type="NCBI Taxonomy" id="328185"/>
    <lineage>
        <taxon>Eukaryota</taxon>
        <taxon>Metazoa</taxon>
        <taxon>Ecdysozoa</taxon>
        <taxon>Arthropoda</taxon>
        <taxon>Hexapoda</taxon>
        <taxon>Insecta</taxon>
        <taxon>Pterygota</taxon>
        <taxon>Neoptera</taxon>
        <taxon>Paraneoptera</taxon>
        <taxon>Psocodea</taxon>
        <taxon>Troctomorpha</taxon>
        <taxon>Phthiraptera</taxon>
        <taxon>Amblycera</taxon>
        <taxon>Menoponidae</taxon>
        <taxon>Menopon</taxon>
    </lineage>
</organism>
<comment type="similarity">
    <text evidence="2 3">Belongs to the peptidase C19 family.</text>
</comment>
<dbReference type="EMBL" id="JARGDH010000004">
    <property type="protein sequence ID" value="KAL0269128.1"/>
    <property type="molecule type" value="Genomic_DNA"/>
</dbReference>
<keyword evidence="3" id="KW-0788">Thiol protease</keyword>
<dbReference type="GO" id="GO:0004843">
    <property type="term" value="F:cysteine-type deubiquitinase activity"/>
    <property type="evidence" value="ECO:0007669"/>
    <property type="project" value="UniProtKB-UniRule"/>
</dbReference>
<evidence type="ECO:0000313" key="7">
    <source>
        <dbReference type="EMBL" id="KAL0269128.1"/>
    </source>
</evidence>